<organism evidence="8 9">
    <name type="scientific">Chloropicon primus</name>
    <dbReference type="NCBI Taxonomy" id="1764295"/>
    <lineage>
        <taxon>Eukaryota</taxon>
        <taxon>Viridiplantae</taxon>
        <taxon>Chlorophyta</taxon>
        <taxon>Chloropicophyceae</taxon>
        <taxon>Chloropicales</taxon>
        <taxon>Chloropicaceae</taxon>
        <taxon>Chloropicon</taxon>
    </lineage>
</organism>
<sequence>MKRPRRSPPGGETRGRARHGDQKQLGGSFQSAHHQAADIVAQLLRAKSQRRGGASIKSLVYANEIQNKKKVYALCCETLKHLTIIKEVLREAKFVLPEGKFRTKGDGGEEDKPASFADSGAGTTRKAGLVYVWVYELLFGQWDKIQKSRKFNPVVKQETELVEAYDLVKTRPSSSNSDGGKLLSPLESKTFPKYLRVNTLKISVDEAFQSLSAEYGADNVKRNKYLGDVLELPASVTDLYSQRLVRNGSVVQQGLSSCMPVHALEPLQKSWCLIDACSAPGNKTTQLAAHLAMASGGSNATGGRDQAAVGKIFAFDLDPNRFERLKKNVRHCGAGSIVLPELRDFLAVDHRKEKKFAAVKAILLDPSCSGSGTIHSRGDYLLGLKASDSSPQQSESDKRRVDTLASFQEKCLRHALNFPNVERVVYSTCSIHVRENETVVASVLAEAERLGFQLEKALPQWPRRGYPLFETCDKLVRVNPNKDKSDGFFLALFVRKQKTAGPR</sequence>
<keyword evidence="2 5" id="KW-0808">Transferase</keyword>
<name>A0A5B8MXY9_9CHLO</name>
<feature type="region of interest" description="Disordered" evidence="6">
    <location>
        <begin position="1"/>
        <end position="31"/>
    </location>
</feature>
<dbReference type="PROSITE" id="PS51686">
    <property type="entry name" value="SAM_MT_RSMB_NOP"/>
    <property type="match status" value="1"/>
</dbReference>
<protein>
    <submittedName>
        <fullName evidence="8">rRNA methyltransferase</fullName>
    </submittedName>
</protein>
<dbReference type="GO" id="GO:0005730">
    <property type="term" value="C:nucleolus"/>
    <property type="evidence" value="ECO:0007669"/>
    <property type="project" value="TreeGrafter"/>
</dbReference>
<dbReference type="OrthoDB" id="435282at2759"/>
<dbReference type="InterPro" id="IPR023267">
    <property type="entry name" value="RCMT"/>
</dbReference>
<evidence type="ECO:0000259" key="7">
    <source>
        <dbReference type="PROSITE" id="PS51686"/>
    </source>
</evidence>
<dbReference type="GO" id="GO:0070475">
    <property type="term" value="P:rRNA base methylation"/>
    <property type="evidence" value="ECO:0007669"/>
    <property type="project" value="TreeGrafter"/>
</dbReference>
<reference evidence="8 9" key="1">
    <citation type="submission" date="2018-07" db="EMBL/GenBank/DDBJ databases">
        <title>The complete nuclear genome of the prasinophyte Chloropicon primus (CCMP1205).</title>
        <authorList>
            <person name="Pombert J.-F."/>
            <person name="Otis C."/>
            <person name="Turmel M."/>
            <person name="Lemieux C."/>
        </authorList>
    </citation>
    <scope>NUCLEOTIDE SEQUENCE [LARGE SCALE GENOMIC DNA]</scope>
    <source>
        <strain evidence="8 9">CCMP1205</strain>
    </source>
</reference>
<dbReference type="InterPro" id="IPR049560">
    <property type="entry name" value="MeTrfase_RsmB-F_NOP2_cat"/>
</dbReference>
<dbReference type="EMBL" id="CP031046">
    <property type="protein sequence ID" value="QDZ24370.1"/>
    <property type="molecule type" value="Genomic_DNA"/>
</dbReference>
<comment type="similarity">
    <text evidence="5">Belongs to the class I-like SAM-binding methyltransferase superfamily. RsmB/NOP family.</text>
</comment>
<evidence type="ECO:0000256" key="2">
    <source>
        <dbReference type="ARBA" id="ARBA00022679"/>
    </source>
</evidence>
<feature type="binding site" evidence="5">
    <location>
        <begin position="277"/>
        <end position="283"/>
    </location>
    <ligand>
        <name>S-adenosyl-L-methionine</name>
        <dbReference type="ChEBI" id="CHEBI:59789"/>
    </ligand>
</feature>
<dbReference type="Pfam" id="PF01189">
    <property type="entry name" value="Methyltr_RsmB-F"/>
    <property type="match status" value="1"/>
</dbReference>
<dbReference type="AlphaFoldDB" id="A0A5B8MXY9"/>
<evidence type="ECO:0000313" key="9">
    <source>
        <dbReference type="Proteomes" id="UP000316726"/>
    </source>
</evidence>
<keyword evidence="3 5" id="KW-0949">S-adenosyl-L-methionine</keyword>
<gene>
    <name evidence="8" type="ORF">A3770_13p68880</name>
</gene>
<feature type="binding site" evidence="5">
    <location>
        <position position="316"/>
    </location>
    <ligand>
        <name>S-adenosyl-L-methionine</name>
        <dbReference type="ChEBI" id="CHEBI:59789"/>
    </ligand>
</feature>
<feature type="binding site" evidence="5">
    <location>
        <position position="344"/>
    </location>
    <ligand>
        <name>S-adenosyl-L-methionine</name>
        <dbReference type="ChEBI" id="CHEBI:59789"/>
    </ligand>
</feature>
<dbReference type="STRING" id="1764295.A0A5B8MXY9"/>
<feature type="compositionally biased region" description="Basic and acidic residues" evidence="6">
    <location>
        <begin position="13"/>
        <end position="22"/>
    </location>
</feature>
<dbReference type="PANTHER" id="PTHR22807:SF4">
    <property type="entry name" value="28S RRNA (CYTOSINE-C(5))-METHYLTRANSFERASE"/>
    <property type="match status" value="1"/>
</dbReference>
<keyword evidence="9" id="KW-1185">Reference proteome</keyword>
<dbReference type="Gene3D" id="3.30.70.1170">
    <property type="entry name" value="Sun protein, domain 3"/>
    <property type="match status" value="1"/>
</dbReference>
<evidence type="ECO:0000313" key="8">
    <source>
        <dbReference type="EMBL" id="QDZ24370.1"/>
    </source>
</evidence>
<dbReference type="GO" id="GO:0008173">
    <property type="term" value="F:RNA methyltransferase activity"/>
    <property type="evidence" value="ECO:0007669"/>
    <property type="project" value="InterPro"/>
</dbReference>
<dbReference type="Proteomes" id="UP000316726">
    <property type="component" value="Chromosome 13"/>
</dbReference>
<dbReference type="PANTHER" id="PTHR22807">
    <property type="entry name" value="NOP2 YEAST -RELATED NOL1/NOP2/FMU SUN DOMAIN-CONTAINING"/>
    <property type="match status" value="1"/>
</dbReference>
<dbReference type="PRINTS" id="PR02008">
    <property type="entry name" value="RCMTFAMILY"/>
</dbReference>
<dbReference type="InterPro" id="IPR001678">
    <property type="entry name" value="MeTrfase_RsmB-F_NOP2_dom"/>
</dbReference>
<dbReference type="GO" id="GO:0003723">
    <property type="term" value="F:RNA binding"/>
    <property type="evidence" value="ECO:0007669"/>
    <property type="project" value="UniProtKB-UniRule"/>
</dbReference>
<dbReference type="InterPro" id="IPR029063">
    <property type="entry name" value="SAM-dependent_MTases_sf"/>
</dbReference>
<dbReference type="SUPFAM" id="SSF53335">
    <property type="entry name" value="S-adenosyl-L-methionine-dependent methyltransferases"/>
    <property type="match status" value="1"/>
</dbReference>
<feature type="compositionally biased region" description="Basic and acidic residues" evidence="6">
    <location>
        <begin position="101"/>
        <end position="113"/>
    </location>
</feature>
<keyword evidence="1 5" id="KW-0489">Methyltransferase</keyword>
<accession>A0A5B8MXY9</accession>
<feature type="region of interest" description="Disordered" evidence="6">
    <location>
        <begin position="101"/>
        <end position="121"/>
    </location>
</feature>
<evidence type="ECO:0000256" key="1">
    <source>
        <dbReference type="ARBA" id="ARBA00022603"/>
    </source>
</evidence>
<feature type="domain" description="SAM-dependent MTase RsmB/NOP-type" evidence="7">
    <location>
        <begin position="183"/>
        <end position="496"/>
    </location>
</feature>
<proteinExistence type="inferred from homology"/>
<evidence type="ECO:0000256" key="4">
    <source>
        <dbReference type="ARBA" id="ARBA00022884"/>
    </source>
</evidence>
<feature type="active site" description="Nucleophile" evidence="5">
    <location>
        <position position="429"/>
    </location>
</feature>
<evidence type="ECO:0000256" key="6">
    <source>
        <dbReference type="SAM" id="MobiDB-lite"/>
    </source>
</evidence>
<evidence type="ECO:0000256" key="3">
    <source>
        <dbReference type="ARBA" id="ARBA00022691"/>
    </source>
</evidence>
<evidence type="ECO:0000256" key="5">
    <source>
        <dbReference type="PROSITE-ProRule" id="PRU01023"/>
    </source>
</evidence>
<feature type="binding site" evidence="5">
    <location>
        <position position="365"/>
    </location>
    <ligand>
        <name>S-adenosyl-L-methionine</name>
        <dbReference type="ChEBI" id="CHEBI:59789"/>
    </ligand>
</feature>
<dbReference type="Gene3D" id="3.40.50.150">
    <property type="entry name" value="Vaccinia Virus protein VP39"/>
    <property type="match status" value="1"/>
</dbReference>
<keyword evidence="4 5" id="KW-0694">RNA-binding</keyword>